<dbReference type="Proteomes" id="UP000199031">
    <property type="component" value="Unassembled WGS sequence"/>
</dbReference>
<organism evidence="1 2">
    <name type="scientific">Parafilimonas terrae</name>
    <dbReference type="NCBI Taxonomy" id="1465490"/>
    <lineage>
        <taxon>Bacteria</taxon>
        <taxon>Pseudomonadati</taxon>
        <taxon>Bacteroidota</taxon>
        <taxon>Chitinophagia</taxon>
        <taxon>Chitinophagales</taxon>
        <taxon>Chitinophagaceae</taxon>
        <taxon>Parafilimonas</taxon>
    </lineage>
</organism>
<dbReference type="AlphaFoldDB" id="A0A1I5Z080"/>
<keyword evidence="2" id="KW-1185">Reference proteome</keyword>
<evidence type="ECO:0000313" key="1">
    <source>
        <dbReference type="EMBL" id="SFQ49913.1"/>
    </source>
</evidence>
<evidence type="ECO:0000313" key="2">
    <source>
        <dbReference type="Proteomes" id="UP000199031"/>
    </source>
</evidence>
<protein>
    <submittedName>
        <fullName evidence="1">Uncharacterized protein</fullName>
    </submittedName>
</protein>
<gene>
    <name evidence="1" type="ORF">SAMN05444277_11547</name>
</gene>
<accession>A0A1I5Z080</accession>
<sequence length="283" mass="32305">MRTGKHISFIMHCMRFNLAALVLTAACYALISFKTTKFNDDVFATIGISASQANEKISSSILNGYMQTWGIKNVKNIAAGNRAAVAMDLLSYTKKYLSSDDFARLYAAEKENHKPSFPPVPATPEAYRKELIDQAKQTADDAQKYYDNATAEDKTTFKSSLDDAKKYLEDLQKPDNEFLKYYADNYSTTLEYYKKDSASKAAKWQEKYPDNAMLFVKKRLEEFMTATADVDFNAATVERNGKLYFADQKYEAKNNKWKMAFRAGSDVVQTSRTFVQQWINEIK</sequence>
<dbReference type="PROSITE" id="PS51257">
    <property type="entry name" value="PROKAR_LIPOPROTEIN"/>
    <property type="match status" value="1"/>
</dbReference>
<name>A0A1I5Z080_9BACT</name>
<dbReference type="EMBL" id="FOXQ01000015">
    <property type="protein sequence ID" value="SFQ49913.1"/>
    <property type="molecule type" value="Genomic_DNA"/>
</dbReference>
<dbReference type="STRING" id="1465490.SAMN05444277_11547"/>
<reference evidence="1 2" key="1">
    <citation type="submission" date="2016-10" db="EMBL/GenBank/DDBJ databases">
        <authorList>
            <person name="de Groot N.N."/>
        </authorList>
    </citation>
    <scope>NUCLEOTIDE SEQUENCE [LARGE SCALE GENOMIC DNA]</scope>
    <source>
        <strain evidence="1 2">DSM 28286</strain>
    </source>
</reference>
<proteinExistence type="predicted"/>